<dbReference type="InParanoid" id="W4KPR8"/>
<keyword evidence="3" id="KW-1185">Reference proteome</keyword>
<protein>
    <recommendedName>
        <fullName evidence="4">Reverse transcriptase Ty1/copia-type domain-containing protein</fullName>
    </recommendedName>
</protein>
<gene>
    <name evidence="2" type="ORF">HETIRDRAFT_307715</name>
</gene>
<evidence type="ECO:0008006" key="4">
    <source>
        <dbReference type="Google" id="ProtNLM"/>
    </source>
</evidence>
<feature type="transmembrane region" description="Helical" evidence="1">
    <location>
        <begin position="13"/>
        <end position="35"/>
    </location>
</feature>
<evidence type="ECO:0000256" key="1">
    <source>
        <dbReference type="SAM" id="Phobius"/>
    </source>
</evidence>
<dbReference type="Proteomes" id="UP000030671">
    <property type="component" value="Unassembled WGS sequence"/>
</dbReference>
<accession>W4KPR8</accession>
<reference evidence="2 3" key="1">
    <citation type="journal article" date="2012" name="New Phytol.">
        <title>Insight into trade-off between wood decay and parasitism from the genome of a fungal forest pathogen.</title>
        <authorList>
            <person name="Olson A."/>
            <person name="Aerts A."/>
            <person name="Asiegbu F."/>
            <person name="Belbahri L."/>
            <person name="Bouzid O."/>
            <person name="Broberg A."/>
            <person name="Canback B."/>
            <person name="Coutinho P.M."/>
            <person name="Cullen D."/>
            <person name="Dalman K."/>
            <person name="Deflorio G."/>
            <person name="van Diepen L.T."/>
            <person name="Dunand C."/>
            <person name="Duplessis S."/>
            <person name="Durling M."/>
            <person name="Gonthier P."/>
            <person name="Grimwood J."/>
            <person name="Fossdal C.G."/>
            <person name="Hansson D."/>
            <person name="Henrissat B."/>
            <person name="Hietala A."/>
            <person name="Himmelstrand K."/>
            <person name="Hoffmeister D."/>
            <person name="Hogberg N."/>
            <person name="James T.Y."/>
            <person name="Karlsson M."/>
            <person name="Kohler A."/>
            <person name="Kues U."/>
            <person name="Lee Y.H."/>
            <person name="Lin Y.C."/>
            <person name="Lind M."/>
            <person name="Lindquist E."/>
            <person name="Lombard V."/>
            <person name="Lucas S."/>
            <person name="Lunden K."/>
            <person name="Morin E."/>
            <person name="Murat C."/>
            <person name="Park J."/>
            <person name="Raffaello T."/>
            <person name="Rouze P."/>
            <person name="Salamov A."/>
            <person name="Schmutz J."/>
            <person name="Solheim H."/>
            <person name="Stahlberg J."/>
            <person name="Velez H."/>
            <person name="de Vries R.P."/>
            <person name="Wiebenga A."/>
            <person name="Woodward S."/>
            <person name="Yakovlev I."/>
            <person name="Garbelotto M."/>
            <person name="Martin F."/>
            <person name="Grigoriev I.V."/>
            <person name="Stenlid J."/>
        </authorList>
    </citation>
    <scope>NUCLEOTIDE SEQUENCE [LARGE SCALE GENOMIC DNA]</scope>
    <source>
        <strain evidence="2 3">TC 32-1</strain>
    </source>
</reference>
<proteinExistence type="predicted"/>
<keyword evidence="1" id="KW-0812">Transmembrane</keyword>
<keyword evidence="1" id="KW-0472">Membrane</keyword>
<dbReference type="HOGENOM" id="CLU_3092955_0_0_1"/>
<evidence type="ECO:0000313" key="3">
    <source>
        <dbReference type="Proteomes" id="UP000030671"/>
    </source>
</evidence>
<dbReference type="AlphaFoldDB" id="W4KPR8"/>
<sequence>KHDTKGNITKYKVWLIAQGFIQVLGLGYTNTFVLASKLKSLHVLLVLMAYKN</sequence>
<keyword evidence="1" id="KW-1133">Transmembrane helix</keyword>
<name>W4KPR8_HETIT</name>
<feature type="non-terminal residue" evidence="2">
    <location>
        <position position="1"/>
    </location>
</feature>
<evidence type="ECO:0000313" key="2">
    <source>
        <dbReference type="EMBL" id="ETW87787.1"/>
    </source>
</evidence>
<dbReference type="RefSeq" id="XP_009541649.1">
    <property type="nucleotide sequence ID" value="XM_009543354.1"/>
</dbReference>
<organism evidence="2 3">
    <name type="scientific">Heterobasidion irregulare (strain TC 32-1)</name>
    <dbReference type="NCBI Taxonomy" id="747525"/>
    <lineage>
        <taxon>Eukaryota</taxon>
        <taxon>Fungi</taxon>
        <taxon>Dikarya</taxon>
        <taxon>Basidiomycota</taxon>
        <taxon>Agaricomycotina</taxon>
        <taxon>Agaricomycetes</taxon>
        <taxon>Russulales</taxon>
        <taxon>Bondarzewiaceae</taxon>
        <taxon>Heterobasidion</taxon>
        <taxon>Heterobasidion annosum species complex</taxon>
    </lineage>
</organism>
<dbReference type="EMBL" id="KI925454">
    <property type="protein sequence ID" value="ETW87787.1"/>
    <property type="molecule type" value="Genomic_DNA"/>
</dbReference>
<dbReference type="KEGG" id="hir:HETIRDRAFT_307715"/>
<dbReference type="GeneID" id="20669519"/>